<dbReference type="Gene3D" id="3.40.710.10">
    <property type="entry name" value="DD-peptidase/beta-lactamase superfamily"/>
    <property type="match status" value="1"/>
</dbReference>
<sequence>MYSKRIFSAFLFLFTITTLFSQNLEQKTDSIIKTEFGDINGPGGVFMITKDGKPVYKKAFGKSNLELNTDLNPESVFQLGSITKQFTAIAILILEEQGKLKVTDPVSKYVPDYPSGDKITIHHLLTHTSGIKDFTKMKSLQDIAQKEMTPKMMVDFFKNEPIDFAPGEKFEYNNAGYVLLGYIIELTSGVTYENFIQKNIFDKAGMTNSYYASDRKVIKNRAYGYHQKGNLYVNKSIISFSVPFSSGSLMSTTADMLKWQKALNQNLLLKPENIQKAFRKYKLNSGQEFTYGYGWHIKEITGQPTREHGGSIFGFKTMGIYFPKQDIYILGLSNCDCNSPTKVTSDIAALAIKTLGSQK</sequence>
<proteinExistence type="predicted"/>
<dbReference type="STRING" id="1338011.BD94_1740"/>
<reference evidence="3" key="2">
    <citation type="journal article" date="2015" name="Genome Biol. Evol.">
        <title>Complete Genome Sequence and Transcriptomic Analysis of the Novel Pathogen Elizabethkingia anophelis in Response to Oxidative Stress.</title>
        <authorList>
            <person name="Li Y."/>
            <person name="Liu Y."/>
            <person name="Chew S.C."/>
            <person name="Tay M."/>
            <person name="Salido M.M."/>
            <person name="Teo J."/>
            <person name="Lauro F.M."/>
            <person name="Givskov M."/>
            <person name="Yang L."/>
        </authorList>
    </citation>
    <scope>NUCLEOTIDE SEQUENCE</scope>
    <source>
        <strain evidence="3">NUHP1</strain>
    </source>
</reference>
<dbReference type="InterPro" id="IPR012338">
    <property type="entry name" value="Beta-lactam/transpept-like"/>
</dbReference>
<protein>
    <submittedName>
        <fullName evidence="3">D-alanyl-D-alanine carboxypeptidase</fullName>
    </submittedName>
</protein>
<dbReference type="eggNOG" id="COG1680">
    <property type="taxonomic scope" value="Bacteria"/>
</dbReference>
<evidence type="ECO:0000313" key="4">
    <source>
        <dbReference type="Proteomes" id="UP000028933"/>
    </source>
</evidence>
<feature type="signal peptide" evidence="1">
    <location>
        <begin position="1"/>
        <end position="21"/>
    </location>
</feature>
<organism evidence="3 4">
    <name type="scientific">Elizabethkingia anophelis NUHP1</name>
    <dbReference type="NCBI Taxonomy" id="1338011"/>
    <lineage>
        <taxon>Bacteria</taxon>
        <taxon>Pseudomonadati</taxon>
        <taxon>Bacteroidota</taxon>
        <taxon>Flavobacteriia</taxon>
        <taxon>Flavobacteriales</taxon>
        <taxon>Weeksellaceae</taxon>
        <taxon>Elizabethkingia</taxon>
    </lineage>
</organism>
<dbReference type="Pfam" id="PF00144">
    <property type="entry name" value="Beta-lactamase"/>
    <property type="match status" value="1"/>
</dbReference>
<dbReference type="GO" id="GO:0004180">
    <property type="term" value="F:carboxypeptidase activity"/>
    <property type="evidence" value="ECO:0007669"/>
    <property type="project" value="UniProtKB-KW"/>
</dbReference>
<dbReference type="AlphaFoldDB" id="A0A077EJ11"/>
<dbReference type="InterPro" id="IPR001466">
    <property type="entry name" value="Beta-lactam-related"/>
</dbReference>
<keyword evidence="3" id="KW-0645">Protease</keyword>
<dbReference type="Proteomes" id="UP000028933">
    <property type="component" value="Chromosome"/>
</dbReference>
<dbReference type="InterPro" id="IPR050491">
    <property type="entry name" value="AmpC-like"/>
</dbReference>
<dbReference type="SUPFAM" id="SSF56601">
    <property type="entry name" value="beta-lactamase/transpeptidase-like"/>
    <property type="match status" value="1"/>
</dbReference>
<evidence type="ECO:0000313" key="3">
    <source>
        <dbReference type="EMBL" id="AIL45515.1"/>
    </source>
</evidence>
<dbReference type="RefSeq" id="WP_024564555.1">
    <property type="nucleotide sequence ID" value="NZ_CP007547.1"/>
</dbReference>
<dbReference type="KEGG" id="eao:BD94_1740"/>
<reference evidence="3" key="1">
    <citation type="journal article" date="2013" name="Lancet">
        <title>First case of E anophelis outbreak in an intensive-care unit.</title>
        <authorList>
            <person name="Teo J."/>
            <person name="Tan S.Y."/>
            <person name="Tay M."/>
            <person name="Ding Y."/>
            <person name="Kjelleberg S."/>
            <person name="Givskov M."/>
            <person name="Lin R.T."/>
            <person name="Yang L."/>
        </authorList>
    </citation>
    <scope>NUCLEOTIDE SEQUENCE [LARGE SCALE GENOMIC DNA]</scope>
    <source>
        <strain evidence="3">NUHP1</strain>
    </source>
</reference>
<keyword evidence="3" id="KW-0121">Carboxypeptidase</keyword>
<feature type="domain" description="Beta-lactamase-related" evidence="2">
    <location>
        <begin position="39"/>
        <end position="337"/>
    </location>
</feature>
<keyword evidence="3" id="KW-0378">Hydrolase</keyword>
<evidence type="ECO:0000259" key="2">
    <source>
        <dbReference type="Pfam" id="PF00144"/>
    </source>
</evidence>
<dbReference type="PANTHER" id="PTHR46825">
    <property type="entry name" value="D-ALANYL-D-ALANINE-CARBOXYPEPTIDASE/ENDOPEPTIDASE AMPH"/>
    <property type="match status" value="1"/>
</dbReference>
<evidence type="ECO:0000256" key="1">
    <source>
        <dbReference type="SAM" id="SignalP"/>
    </source>
</evidence>
<gene>
    <name evidence="3" type="ORF">BD94_1740</name>
</gene>
<dbReference type="EMBL" id="CP007547">
    <property type="protein sequence ID" value="AIL45515.1"/>
    <property type="molecule type" value="Genomic_DNA"/>
</dbReference>
<dbReference type="PANTHER" id="PTHR46825:SF9">
    <property type="entry name" value="BETA-LACTAMASE-RELATED DOMAIN-CONTAINING PROTEIN"/>
    <property type="match status" value="1"/>
</dbReference>
<keyword evidence="1" id="KW-0732">Signal</keyword>
<feature type="chain" id="PRO_5001718082" evidence="1">
    <location>
        <begin position="22"/>
        <end position="359"/>
    </location>
</feature>
<name>A0A077EJ11_9FLAO</name>
<dbReference type="HOGENOM" id="CLU_020027_0_2_10"/>
<accession>A0A077EJ11</accession>